<organism evidence="13 14">
    <name type="scientific">Trichinella spiralis</name>
    <name type="common">Trichina worm</name>
    <dbReference type="NCBI Taxonomy" id="6334"/>
    <lineage>
        <taxon>Eukaryota</taxon>
        <taxon>Metazoa</taxon>
        <taxon>Ecdysozoa</taxon>
        <taxon>Nematoda</taxon>
        <taxon>Enoplea</taxon>
        <taxon>Dorylaimia</taxon>
        <taxon>Trichinellida</taxon>
        <taxon>Trichinellidae</taxon>
        <taxon>Trichinella</taxon>
    </lineage>
</organism>
<dbReference type="GO" id="GO:0035871">
    <property type="term" value="P:protein K11-linked deubiquitination"/>
    <property type="evidence" value="ECO:0007669"/>
    <property type="project" value="TreeGrafter"/>
</dbReference>
<evidence type="ECO:0000256" key="2">
    <source>
        <dbReference type="ARBA" id="ARBA00005865"/>
    </source>
</evidence>
<dbReference type="GO" id="GO:0008270">
    <property type="term" value="F:zinc ion binding"/>
    <property type="evidence" value="ECO:0007669"/>
    <property type="project" value="UniProtKB-KW"/>
</dbReference>
<dbReference type="InterPro" id="IPR051346">
    <property type="entry name" value="OTU_Deubiquitinase"/>
</dbReference>
<keyword evidence="10" id="KW-0862">Zinc</keyword>
<evidence type="ECO:0000259" key="12">
    <source>
        <dbReference type="PROSITE" id="PS50802"/>
    </source>
</evidence>
<comment type="similarity">
    <text evidence="2">Belongs to the peptidase C64 family.</text>
</comment>
<feature type="compositionally biased region" description="Low complexity" evidence="11">
    <location>
        <begin position="692"/>
        <end position="706"/>
    </location>
</feature>
<comment type="caution">
    <text evidence="13">The sequence shown here is derived from an EMBL/GenBank/DDBJ whole genome shotgun (WGS) entry which is preliminary data.</text>
</comment>
<reference evidence="13 14" key="1">
    <citation type="submission" date="2015-01" db="EMBL/GenBank/DDBJ databases">
        <title>Evolution of Trichinella species and genotypes.</title>
        <authorList>
            <person name="Korhonen P.K."/>
            <person name="Edoardo P."/>
            <person name="Giuseppe L.R."/>
            <person name="Gasser R.B."/>
        </authorList>
    </citation>
    <scope>NUCLEOTIDE SEQUENCE [LARGE SCALE GENOMIC DNA]</scope>
    <source>
        <strain evidence="13">ISS3</strain>
    </source>
</reference>
<dbReference type="GO" id="GO:0071947">
    <property type="term" value="P:protein deubiquitination involved in ubiquitin-dependent protein catabolic process"/>
    <property type="evidence" value="ECO:0007669"/>
    <property type="project" value="TreeGrafter"/>
</dbReference>
<keyword evidence="6" id="KW-0863">Zinc-finger</keyword>
<evidence type="ECO:0000256" key="7">
    <source>
        <dbReference type="ARBA" id="ARBA00022786"/>
    </source>
</evidence>
<dbReference type="Pfam" id="PF02338">
    <property type="entry name" value="OTU"/>
    <property type="match status" value="1"/>
</dbReference>
<evidence type="ECO:0000256" key="5">
    <source>
        <dbReference type="ARBA" id="ARBA00022723"/>
    </source>
</evidence>
<proteinExistence type="inferred from homology"/>
<dbReference type="Proteomes" id="UP000054776">
    <property type="component" value="Unassembled WGS sequence"/>
</dbReference>
<gene>
    <name evidence="13" type="primary">Otud7b</name>
    <name evidence="13" type="ORF">T01_2570</name>
</gene>
<evidence type="ECO:0000256" key="9">
    <source>
        <dbReference type="ARBA" id="ARBA00022807"/>
    </source>
</evidence>
<evidence type="ECO:0000256" key="3">
    <source>
        <dbReference type="ARBA" id="ARBA00012759"/>
    </source>
</evidence>
<keyword evidence="5" id="KW-0479">Metal-binding</keyword>
<dbReference type="EC" id="3.4.19.12" evidence="3"/>
<dbReference type="GO" id="GO:0070536">
    <property type="term" value="P:protein K63-linked deubiquitination"/>
    <property type="evidence" value="ECO:0007669"/>
    <property type="project" value="TreeGrafter"/>
</dbReference>
<dbReference type="OrthoDB" id="10064699at2759"/>
<dbReference type="FunCoup" id="A0A0V1BAB9">
    <property type="interactions" value="267"/>
</dbReference>
<evidence type="ECO:0000313" key="14">
    <source>
        <dbReference type="Proteomes" id="UP000054776"/>
    </source>
</evidence>
<dbReference type="GO" id="GO:0005634">
    <property type="term" value="C:nucleus"/>
    <property type="evidence" value="ECO:0007669"/>
    <property type="project" value="TreeGrafter"/>
</dbReference>
<evidence type="ECO:0000256" key="6">
    <source>
        <dbReference type="ARBA" id="ARBA00022771"/>
    </source>
</evidence>
<feature type="domain" description="OTU" evidence="12">
    <location>
        <begin position="252"/>
        <end position="434"/>
    </location>
</feature>
<dbReference type="eggNOG" id="KOG4345">
    <property type="taxonomic scope" value="Eukaryota"/>
</dbReference>
<accession>A0A0V1BAB9</accession>
<comment type="catalytic activity">
    <reaction evidence="1">
        <text>Thiol-dependent hydrolysis of ester, thioester, amide, peptide and isopeptide bonds formed by the C-terminal Gly of ubiquitin (a 76-residue protein attached to proteins as an intracellular targeting signal).</text>
        <dbReference type="EC" id="3.4.19.12"/>
    </reaction>
</comment>
<dbReference type="InParanoid" id="A0A0V1BAB9"/>
<dbReference type="STRING" id="6334.A0A0V1BAB9"/>
<keyword evidence="9" id="KW-0788">Thiol protease</keyword>
<dbReference type="PROSITE" id="PS50802">
    <property type="entry name" value="OTU"/>
    <property type="match status" value="1"/>
</dbReference>
<evidence type="ECO:0000256" key="1">
    <source>
        <dbReference type="ARBA" id="ARBA00000707"/>
    </source>
</evidence>
<dbReference type="GO" id="GO:0005737">
    <property type="term" value="C:cytoplasm"/>
    <property type="evidence" value="ECO:0007669"/>
    <property type="project" value="TreeGrafter"/>
</dbReference>
<protein>
    <recommendedName>
        <fullName evidence="3">ubiquitinyl hydrolase 1</fullName>
        <ecNumber evidence="3">3.4.19.12</ecNumber>
    </recommendedName>
</protein>
<keyword evidence="8" id="KW-0378">Hydrolase</keyword>
<dbReference type="AlphaFoldDB" id="A0A0V1BAB9"/>
<keyword evidence="4" id="KW-0645">Protease</keyword>
<evidence type="ECO:0000256" key="4">
    <source>
        <dbReference type="ARBA" id="ARBA00022670"/>
    </source>
</evidence>
<feature type="region of interest" description="Disordered" evidence="11">
    <location>
        <begin position="688"/>
        <end position="708"/>
    </location>
</feature>
<dbReference type="GO" id="GO:0071108">
    <property type="term" value="P:protein K48-linked deubiquitination"/>
    <property type="evidence" value="ECO:0007669"/>
    <property type="project" value="TreeGrafter"/>
</dbReference>
<dbReference type="PANTHER" id="PTHR13367:SF27">
    <property type="entry name" value="OTU DOMAIN-CONTAINING PROTEIN"/>
    <property type="match status" value="1"/>
</dbReference>
<dbReference type="CDD" id="cd22768">
    <property type="entry name" value="OTU_OTUD7"/>
    <property type="match status" value="1"/>
</dbReference>
<dbReference type="GO" id="GO:0004843">
    <property type="term" value="F:cysteine-type deubiquitinase activity"/>
    <property type="evidence" value="ECO:0007669"/>
    <property type="project" value="UniProtKB-EC"/>
</dbReference>
<dbReference type="InterPro" id="IPR003323">
    <property type="entry name" value="OTU_dom"/>
</dbReference>
<dbReference type="PANTHER" id="PTHR13367">
    <property type="entry name" value="UBIQUITIN THIOESTERASE"/>
    <property type="match status" value="1"/>
</dbReference>
<keyword evidence="7" id="KW-0833">Ubl conjugation pathway</keyword>
<keyword evidence="14" id="KW-1185">Reference proteome</keyword>
<evidence type="ECO:0000256" key="11">
    <source>
        <dbReference type="SAM" id="MobiDB-lite"/>
    </source>
</evidence>
<dbReference type="EMBL" id="JYDH01000075">
    <property type="protein sequence ID" value="KRY33887.1"/>
    <property type="molecule type" value="Genomic_DNA"/>
</dbReference>
<name>A0A0V1BAB9_TRISP</name>
<evidence type="ECO:0000256" key="8">
    <source>
        <dbReference type="ARBA" id="ARBA00022801"/>
    </source>
</evidence>
<evidence type="ECO:0000313" key="13">
    <source>
        <dbReference type="EMBL" id="KRY33887.1"/>
    </source>
</evidence>
<dbReference type="GO" id="GO:0070530">
    <property type="term" value="F:K63-linked polyubiquitin modification-dependent protein binding"/>
    <property type="evidence" value="ECO:0007669"/>
    <property type="project" value="TreeGrafter"/>
</dbReference>
<sequence>MYSNKIVTTPAETNDSSKTKLIRDIKLRTNIASPDCRHICSSLTEILSLPGLLLFLNMRSRVHVAYGKIFCAVHFGHELLLNIGLVWWTDRQTVPSTSSNQKYIPSEAASLALCYFGRVCADAGLFNFIFKHLDHMRCWPNCDTSSYTIFNQSTDNSVLHAANSACRTVDCPKEQVESEGQMVANGQSNNAFRTLGHVETPSYTFTLPDLSVFPDDFRNYLEKDLIETSSLKSLESSGHLNWWAAEGECQKLWPLATNGDGNCLLHAASLGMWGFHDRFLMLRKALHLLLTRGSRRHALRRRWRWQQTIENRQSGLVFSEEEWCREWDLIVQIASPMARTKKTLPNRYENDEKMNSYDIYESLESIHVFALAHVLKRPIVIVSDTVLRDISGEALSPIMFGGIYLPLECSPSECHRSPLVLCFDTAHFSALVAMQKKNPDKDIPAIIPITYPDRTLLPLHFASDPGPDFTWWKDHADVKIAKSAELTSDSQLQLITRYMDVVKVPVKRRRSTGLVEPGLDCARKKCWPRSVVGNVLLDGSKEKLCKLRQRFKRRRTREFLLGAASGLVNADPSTALLLSTDEVRKAETIFGAQIGTSAHHQLMDEMINSYLKTAKLRFEQQRDGRPTSRRERFSGDLSNGRFTFSCINGACSQPASHETNFLCRQCFEMQTQILESFTAAAAAAAHQDHSDSNSASNNESSSSADQLQPNSCRIATNSKFYIDLSTSSTASCPSGGSSSPTACSEASSVLPAAPQSRLTVLHFDPKPPLDRRSSAELKYKVTRHVDSNGVTRYRVSEFGEQLFCNNRFCSRFCAGHTQPCGFCTITRM</sequence>
<evidence type="ECO:0000256" key="10">
    <source>
        <dbReference type="ARBA" id="ARBA00022833"/>
    </source>
</evidence>